<name>A0A975BFP2_9BACT</name>
<dbReference type="Proteomes" id="UP000663722">
    <property type="component" value="Chromosome"/>
</dbReference>
<evidence type="ECO:0000313" key="1">
    <source>
        <dbReference type="EMBL" id="QTA84637.1"/>
    </source>
</evidence>
<evidence type="ECO:0000313" key="2">
    <source>
        <dbReference type="Proteomes" id="UP000663722"/>
    </source>
</evidence>
<organism evidence="1 2">
    <name type="scientific">Desulfonema magnum</name>
    <dbReference type="NCBI Taxonomy" id="45655"/>
    <lineage>
        <taxon>Bacteria</taxon>
        <taxon>Pseudomonadati</taxon>
        <taxon>Thermodesulfobacteriota</taxon>
        <taxon>Desulfobacteria</taxon>
        <taxon>Desulfobacterales</taxon>
        <taxon>Desulfococcaceae</taxon>
        <taxon>Desulfonema</taxon>
    </lineage>
</organism>
<proteinExistence type="predicted"/>
<protein>
    <submittedName>
        <fullName evidence="1">Uncharacterized protein</fullName>
    </submittedName>
</protein>
<dbReference type="KEGG" id="dmm:dnm_006360"/>
<reference evidence="1" key="1">
    <citation type="journal article" date="2021" name="Microb. Physiol.">
        <title>Proteogenomic Insights into the Physiology of Marine, Sulfate-Reducing, Filamentous Desulfonema limicola and Desulfonema magnum.</title>
        <authorList>
            <person name="Schnaars V."/>
            <person name="Wohlbrand L."/>
            <person name="Scheve S."/>
            <person name="Hinrichs C."/>
            <person name="Reinhardt R."/>
            <person name="Rabus R."/>
        </authorList>
    </citation>
    <scope>NUCLEOTIDE SEQUENCE</scope>
    <source>
        <strain evidence="1">4be13</strain>
    </source>
</reference>
<gene>
    <name evidence="1" type="ORF">dnm_006360</name>
</gene>
<sequence>MKNPGFSLPVMKIFSDTPRVFKIYSHGKKLSKQTINIHLIDEYSDIK</sequence>
<dbReference type="EMBL" id="CP061800">
    <property type="protein sequence ID" value="QTA84637.1"/>
    <property type="molecule type" value="Genomic_DNA"/>
</dbReference>
<dbReference type="AlphaFoldDB" id="A0A975BFP2"/>
<accession>A0A975BFP2</accession>
<keyword evidence="2" id="KW-1185">Reference proteome</keyword>